<name>A0A1E7K0D4_9ACTN</name>
<protein>
    <recommendedName>
        <fullName evidence="5">Enoyl reductase</fullName>
    </recommendedName>
</protein>
<dbReference type="Proteomes" id="UP000175829">
    <property type="component" value="Unassembled WGS sequence"/>
</dbReference>
<comment type="caution">
    <text evidence="3">The sequence shown here is derived from an EMBL/GenBank/DDBJ whole genome shotgun (WGS) entry which is preliminary data.</text>
</comment>
<evidence type="ECO:0000313" key="3">
    <source>
        <dbReference type="EMBL" id="OEU97398.1"/>
    </source>
</evidence>
<evidence type="ECO:0000256" key="2">
    <source>
        <dbReference type="SAM" id="SignalP"/>
    </source>
</evidence>
<dbReference type="PATRIC" id="fig|943816.4.peg.431"/>
<keyword evidence="2" id="KW-0732">Signal</keyword>
<gene>
    <name evidence="3" type="ORF">AN217_05405</name>
</gene>
<sequence length="351" mass="37104">MGGDFHGGERGRRGVRAVDSRTAMSAVFVATLLLCSAATASAGDGGGWGGVTEPEQPSSEGKPDGIASRVQFSVHRAPSSGGAAMTAVQGADWEPPACWYEPRYSPEEFSAYATKVDVRHGEGANGQGGVRARYPDMHIGDKGEWYVMRYNSDITSGTPEECLDQDGFVFIGPGHPAPADAPVLDAEILAGLAYQKARLPAPPLTLSPKAGRQVVNLATHVRFARTLGRVWVTAAIDQAGRELAATTVAEPVRLRLAAGTTDADPASCTYDLVKDAGGGYSVNTEDAECNIVYRRVTAEGTRHTLRAALTWRVFWSEGPGPDGTPRHAMPEGESVGEVAVTVKEIQAVNRD</sequence>
<reference evidence="3 4" key="1">
    <citation type="journal article" date="2016" name="Front. Microbiol.">
        <title>Comparative Genomics Analysis of Streptomyces Species Reveals Their Adaptation to the Marine Environment and Their Diversity at the Genomic Level.</title>
        <authorList>
            <person name="Tian X."/>
            <person name="Zhang Z."/>
            <person name="Yang T."/>
            <person name="Chen M."/>
            <person name="Li J."/>
            <person name="Chen F."/>
            <person name="Yang J."/>
            <person name="Li W."/>
            <person name="Zhang B."/>
            <person name="Zhang Z."/>
            <person name="Wu J."/>
            <person name="Zhang C."/>
            <person name="Long L."/>
            <person name="Xiao J."/>
        </authorList>
    </citation>
    <scope>NUCLEOTIDE SEQUENCE [LARGE SCALE GENOMIC DNA]</scope>
    <source>
        <strain evidence="3 4">SCSIO M10379</strain>
    </source>
</reference>
<accession>A0A1E7K0D4</accession>
<dbReference type="AlphaFoldDB" id="A0A1E7K0D4"/>
<feature type="region of interest" description="Disordered" evidence="1">
    <location>
        <begin position="43"/>
        <end position="65"/>
    </location>
</feature>
<organism evidence="3 4">
    <name type="scientific">Streptomyces qinglanensis</name>
    <dbReference type="NCBI Taxonomy" id="943816"/>
    <lineage>
        <taxon>Bacteria</taxon>
        <taxon>Bacillati</taxon>
        <taxon>Actinomycetota</taxon>
        <taxon>Actinomycetes</taxon>
        <taxon>Kitasatosporales</taxon>
        <taxon>Streptomycetaceae</taxon>
        <taxon>Streptomyces</taxon>
    </lineage>
</organism>
<evidence type="ECO:0000256" key="1">
    <source>
        <dbReference type="SAM" id="MobiDB-lite"/>
    </source>
</evidence>
<feature type="chain" id="PRO_5009196082" description="Enoyl reductase" evidence="2">
    <location>
        <begin position="43"/>
        <end position="351"/>
    </location>
</feature>
<feature type="signal peptide" evidence="2">
    <location>
        <begin position="1"/>
        <end position="42"/>
    </location>
</feature>
<proteinExistence type="predicted"/>
<evidence type="ECO:0008006" key="5">
    <source>
        <dbReference type="Google" id="ProtNLM"/>
    </source>
</evidence>
<evidence type="ECO:0000313" key="4">
    <source>
        <dbReference type="Proteomes" id="UP000175829"/>
    </source>
</evidence>
<dbReference type="EMBL" id="LJGV01000022">
    <property type="protein sequence ID" value="OEU97398.1"/>
    <property type="molecule type" value="Genomic_DNA"/>
</dbReference>